<dbReference type="Proteomes" id="UP000037386">
    <property type="component" value="Unassembled WGS sequence"/>
</dbReference>
<evidence type="ECO:0000256" key="1">
    <source>
        <dbReference type="SAM" id="Phobius"/>
    </source>
</evidence>
<evidence type="ECO:0000313" key="2">
    <source>
        <dbReference type="EMBL" id="KOR75255.1"/>
    </source>
</evidence>
<proteinExistence type="predicted"/>
<organism evidence="2 3">
    <name type="scientific">Candidatus Phytoplasma pruni</name>
    <dbReference type="NCBI Taxonomy" id="479893"/>
    <lineage>
        <taxon>Bacteria</taxon>
        <taxon>Bacillati</taxon>
        <taxon>Mycoplasmatota</taxon>
        <taxon>Mollicutes</taxon>
        <taxon>Acholeplasmatales</taxon>
        <taxon>Acholeplasmataceae</taxon>
        <taxon>Candidatus Phytoplasma</taxon>
        <taxon>16SrIII (X-disease group)</taxon>
    </lineage>
</organism>
<name>A0A0M1MZM1_9MOLU</name>
<comment type="caution">
    <text evidence="2">The sequence shown here is derived from an EMBL/GenBank/DDBJ whole genome shotgun (WGS) entry which is preliminary data.</text>
</comment>
<gene>
    <name evidence="2" type="ORF">CPX_001783</name>
</gene>
<reference evidence="3" key="1">
    <citation type="submission" date="2015-05" db="EMBL/GenBank/DDBJ databases">
        <title>Draft genome sequence of 'Candidatus Phytoplasma Pruni' strain CX, a plant pathogenic bacterium.</title>
        <authorList>
            <person name="Lee I.-M."/>
            <person name="Bottner-Parker K.D."/>
            <person name="Shao J."/>
            <person name="Gundersen-Rindal D.E."/>
            <person name="Zhao Y."/>
            <person name="Davis R.E."/>
        </authorList>
    </citation>
    <scope>NUCLEOTIDE SEQUENCE [LARGE SCALE GENOMIC DNA]</scope>
    <source>
        <strain evidence="3">CX</strain>
    </source>
</reference>
<keyword evidence="1" id="KW-0812">Transmembrane</keyword>
<keyword evidence="1" id="KW-1133">Transmembrane helix</keyword>
<accession>A0A0M1MZM1</accession>
<protein>
    <submittedName>
        <fullName evidence="2">Uncharacterized protein</fullName>
    </submittedName>
</protein>
<dbReference type="AlphaFoldDB" id="A0A0M1MZM1"/>
<keyword evidence="1" id="KW-0472">Membrane</keyword>
<sequence length="65" mass="7820">MLFKKKYASCFQQKLVKMVIFKLFLIKLAQKALLKDLFYQSHPPFLLIFIFLKALIAKTYFKRIC</sequence>
<feature type="transmembrane region" description="Helical" evidence="1">
    <location>
        <begin position="44"/>
        <end position="61"/>
    </location>
</feature>
<dbReference type="EMBL" id="LHCF01000027">
    <property type="protein sequence ID" value="KOR75255.1"/>
    <property type="molecule type" value="Genomic_DNA"/>
</dbReference>
<dbReference type="PATRIC" id="fig|479893.3.peg.605"/>
<evidence type="ECO:0000313" key="3">
    <source>
        <dbReference type="Proteomes" id="UP000037386"/>
    </source>
</evidence>